<dbReference type="SUPFAM" id="SSF53720">
    <property type="entry name" value="ALDH-like"/>
    <property type="match status" value="1"/>
</dbReference>
<feature type="active site" evidence="5">
    <location>
        <position position="225"/>
    </location>
</feature>
<protein>
    <recommendedName>
        <fullName evidence="4">Aldehyde dehydrogenase</fullName>
    </recommendedName>
</protein>
<dbReference type="CDD" id="cd07133">
    <property type="entry name" value="ALDH_CALDH_CalB"/>
    <property type="match status" value="1"/>
</dbReference>
<dbReference type="PROSITE" id="PS00687">
    <property type="entry name" value="ALDEHYDE_DEHYDR_GLU"/>
    <property type="match status" value="1"/>
</dbReference>
<dbReference type="PANTHER" id="PTHR43570:SF20">
    <property type="entry name" value="ALDEHYDE DEHYDROGENASE ALDX-RELATED"/>
    <property type="match status" value="1"/>
</dbReference>
<comment type="caution">
    <text evidence="8">The sequence shown here is derived from an EMBL/GenBank/DDBJ whole genome shotgun (WGS) entry which is preliminary data.</text>
</comment>
<organism evidence="8 9">
    <name type="scientific">Kistimonas scapharcae</name>
    <dbReference type="NCBI Taxonomy" id="1036133"/>
    <lineage>
        <taxon>Bacteria</taxon>
        <taxon>Pseudomonadati</taxon>
        <taxon>Pseudomonadota</taxon>
        <taxon>Gammaproteobacteria</taxon>
        <taxon>Oceanospirillales</taxon>
        <taxon>Endozoicomonadaceae</taxon>
        <taxon>Kistimonas</taxon>
    </lineage>
</organism>
<keyword evidence="3" id="KW-0520">NAD</keyword>
<dbReference type="InterPro" id="IPR016163">
    <property type="entry name" value="Ald_DH_C"/>
</dbReference>
<dbReference type="PIRSF" id="PIRSF036492">
    <property type="entry name" value="ALDH"/>
    <property type="match status" value="1"/>
</dbReference>
<dbReference type="RefSeq" id="WP_345195218.1">
    <property type="nucleotide sequence ID" value="NZ_BAABFL010000132.1"/>
</dbReference>
<feature type="domain" description="Aldehyde dehydrogenase" evidence="7">
    <location>
        <begin position="11"/>
        <end position="448"/>
    </location>
</feature>
<name>A0ABP8V0G8_9GAMM</name>
<evidence type="ECO:0000256" key="3">
    <source>
        <dbReference type="ARBA" id="ARBA00023027"/>
    </source>
</evidence>
<evidence type="ECO:0000313" key="8">
    <source>
        <dbReference type="EMBL" id="GAA4649391.1"/>
    </source>
</evidence>
<dbReference type="InterPro" id="IPR012394">
    <property type="entry name" value="Aldehyde_DH_NAD(P)"/>
</dbReference>
<evidence type="ECO:0000256" key="5">
    <source>
        <dbReference type="PROSITE-ProRule" id="PRU10007"/>
    </source>
</evidence>
<dbReference type="InterPro" id="IPR015590">
    <property type="entry name" value="Aldehyde_DH_dom"/>
</dbReference>
<evidence type="ECO:0000256" key="4">
    <source>
        <dbReference type="PIRNR" id="PIRNR036492"/>
    </source>
</evidence>
<evidence type="ECO:0000259" key="7">
    <source>
        <dbReference type="Pfam" id="PF00171"/>
    </source>
</evidence>
<evidence type="ECO:0000256" key="2">
    <source>
        <dbReference type="ARBA" id="ARBA00023002"/>
    </source>
</evidence>
<keyword evidence="2 4" id="KW-0560">Oxidoreductase</keyword>
<dbReference type="Gene3D" id="3.40.309.10">
    <property type="entry name" value="Aldehyde Dehydrogenase, Chain A, domain 2"/>
    <property type="match status" value="1"/>
</dbReference>
<dbReference type="InterPro" id="IPR016161">
    <property type="entry name" value="Ald_DH/histidinol_DH"/>
</dbReference>
<dbReference type="Proteomes" id="UP001500604">
    <property type="component" value="Unassembled WGS sequence"/>
</dbReference>
<gene>
    <name evidence="8" type="ORF">GCM10023116_16650</name>
</gene>
<evidence type="ECO:0000256" key="1">
    <source>
        <dbReference type="ARBA" id="ARBA00009986"/>
    </source>
</evidence>
<dbReference type="InterPro" id="IPR029510">
    <property type="entry name" value="Ald_DH_CS_GLU"/>
</dbReference>
<comment type="similarity">
    <text evidence="1 4 6">Belongs to the aldehyde dehydrogenase family.</text>
</comment>
<sequence length="479" mass="53442">MATTAEYLQTSEEETVHMQSVFAIQQKAYRANPMPTVEERIANLKKLKHAILDNQEAIIAAINKDFSGRSRDETLLAEIMPIAQDINHTIKRVRKWMKPSRRRVGQHLQPAAAKVVYQPLGVVGIMVPWNYPVQLGVLPLVGALAAGNHAMIKMSEFTPNTAECFAKIMADTFPAEHVAVINGDAKIAAEFSKLPFDHLLFTGSTQVGKIVMRAAAENLTPVTLELGGKSPSIIGDDIPMEDAVERICFGKSFNAGQTCVATDYVLCPRDKQDEFIDTYRRVFNRMYPTVAGNEDYTSVVNERQKQRLQQLVTDARNKGATVHVIGEENIADGSRRMPLHILTDVNDDMPVMQEEIFGPVMPVIPYDSLEQALEFVRDRPRPLALYYFSYDKLTQEHVLNTTHSGGVCINDTLFHVAVEDIPFGGIGPSGMGHYHGHDGFLTFSKAKGVFLKQKFNAAKFIYPPYGGKLHQLVQKLFIR</sequence>
<evidence type="ECO:0000313" key="9">
    <source>
        <dbReference type="Proteomes" id="UP001500604"/>
    </source>
</evidence>
<dbReference type="Pfam" id="PF00171">
    <property type="entry name" value="Aldedh"/>
    <property type="match status" value="1"/>
</dbReference>
<dbReference type="Gene3D" id="3.40.605.10">
    <property type="entry name" value="Aldehyde Dehydrogenase, Chain A, domain 1"/>
    <property type="match status" value="1"/>
</dbReference>
<proteinExistence type="inferred from homology"/>
<reference evidence="9" key="1">
    <citation type="journal article" date="2019" name="Int. J. Syst. Evol. Microbiol.">
        <title>The Global Catalogue of Microorganisms (GCM) 10K type strain sequencing project: providing services to taxonomists for standard genome sequencing and annotation.</title>
        <authorList>
            <consortium name="The Broad Institute Genomics Platform"/>
            <consortium name="The Broad Institute Genome Sequencing Center for Infectious Disease"/>
            <person name="Wu L."/>
            <person name="Ma J."/>
        </authorList>
    </citation>
    <scope>NUCLEOTIDE SEQUENCE [LARGE SCALE GENOMIC DNA]</scope>
    <source>
        <strain evidence="9">JCM 17805</strain>
    </source>
</reference>
<dbReference type="InterPro" id="IPR016162">
    <property type="entry name" value="Ald_DH_N"/>
</dbReference>
<accession>A0ABP8V0G8</accession>
<keyword evidence="9" id="KW-1185">Reference proteome</keyword>
<dbReference type="EMBL" id="BAABFL010000132">
    <property type="protein sequence ID" value="GAA4649391.1"/>
    <property type="molecule type" value="Genomic_DNA"/>
</dbReference>
<evidence type="ECO:0000256" key="6">
    <source>
        <dbReference type="RuleBase" id="RU003345"/>
    </source>
</evidence>
<dbReference type="PANTHER" id="PTHR43570">
    <property type="entry name" value="ALDEHYDE DEHYDROGENASE"/>
    <property type="match status" value="1"/>
</dbReference>